<feature type="region of interest" description="Disordered" evidence="3">
    <location>
        <begin position="1103"/>
        <end position="1133"/>
    </location>
</feature>
<feature type="region of interest" description="Disordered" evidence="3">
    <location>
        <begin position="504"/>
        <end position="589"/>
    </location>
</feature>
<dbReference type="CDD" id="cd10206">
    <property type="entry name" value="ASKHA_NBD_Arp8-like"/>
    <property type="match status" value="1"/>
</dbReference>
<dbReference type="Gene3D" id="3.90.640.10">
    <property type="entry name" value="Actin, Chain A, domain 4"/>
    <property type="match status" value="1"/>
</dbReference>
<dbReference type="OrthoDB" id="5572108at2759"/>
<dbReference type="PROSITE" id="PS00028">
    <property type="entry name" value="ZINC_FINGER_C2H2_1"/>
    <property type="match status" value="1"/>
</dbReference>
<comment type="similarity">
    <text evidence="2">Belongs to the actin family.</text>
</comment>
<dbReference type="InterPro" id="IPR013087">
    <property type="entry name" value="Znf_C2H2_type"/>
</dbReference>
<dbReference type="Proteomes" id="UP000383932">
    <property type="component" value="Unassembled WGS sequence"/>
</dbReference>
<evidence type="ECO:0000256" key="1">
    <source>
        <dbReference type="PROSITE-ProRule" id="PRU00042"/>
    </source>
</evidence>
<keyword evidence="6" id="KW-1185">Reference proteome</keyword>
<dbReference type="Gene3D" id="3.30.420.40">
    <property type="match status" value="3"/>
</dbReference>
<comment type="caution">
    <text evidence="5">The sequence shown here is derived from an EMBL/GenBank/DDBJ whole genome shotgun (WGS) entry which is preliminary data.</text>
</comment>
<dbReference type="SMART" id="SM00268">
    <property type="entry name" value="ACTIN"/>
    <property type="match status" value="1"/>
</dbReference>
<evidence type="ECO:0000259" key="4">
    <source>
        <dbReference type="PROSITE" id="PS50157"/>
    </source>
</evidence>
<name>A0A5N5QSZ2_9AGAM</name>
<feature type="region of interest" description="Disordered" evidence="3">
    <location>
        <begin position="974"/>
        <end position="1029"/>
    </location>
</feature>
<evidence type="ECO:0000256" key="2">
    <source>
        <dbReference type="RuleBase" id="RU000487"/>
    </source>
</evidence>
<gene>
    <name evidence="5" type="ORF">CTheo_1738</name>
</gene>
<dbReference type="EMBL" id="SSOP01000016">
    <property type="protein sequence ID" value="KAB5594759.1"/>
    <property type="molecule type" value="Genomic_DNA"/>
</dbReference>
<dbReference type="PANTHER" id="PTHR36167:SF3">
    <property type="entry name" value="C2H2 FINGER DOMAIN TRANSCRIPTION FACTOR (EUROFUNG)-RELATED"/>
    <property type="match status" value="1"/>
</dbReference>
<dbReference type="AlphaFoldDB" id="A0A5N5QSZ2"/>
<proteinExistence type="inferred from homology"/>
<dbReference type="InterPro" id="IPR004000">
    <property type="entry name" value="Actin"/>
</dbReference>
<dbReference type="InterPro" id="IPR039327">
    <property type="entry name" value="CON7-like"/>
</dbReference>
<protein>
    <submittedName>
        <fullName evidence="5">Actin-related protein 8</fullName>
    </submittedName>
</protein>
<reference evidence="5 6" key="1">
    <citation type="journal article" date="2019" name="Fungal Biol. Biotechnol.">
        <title>Draft genome sequence of fastidious pathogen Ceratobasidium theobromae, which causes vascular-streak dieback in Theobroma cacao.</title>
        <authorList>
            <person name="Ali S.S."/>
            <person name="Asman A."/>
            <person name="Shao J."/>
            <person name="Firmansyah A.P."/>
            <person name="Susilo A.W."/>
            <person name="Rosmana A."/>
            <person name="McMahon P."/>
            <person name="Junaid M."/>
            <person name="Guest D."/>
            <person name="Kheng T.Y."/>
            <person name="Meinhardt L.W."/>
            <person name="Bailey B.A."/>
        </authorList>
    </citation>
    <scope>NUCLEOTIDE SEQUENCE [LARGE SCALE GENOMIC DNA]</scope>
    <source>
        <strain evidence="5 6">CT2</strain>
    </source>
</reference>
<evidence type="ECO:0000256" key="3">
    <source>
        <dbReference type="SAM" id="MobiDB-lite"/>
    </source>
</evidence>
<feature type="compositionally biased region" description="Basic and acidic residues" evidence="3">
    <location>
        <begin position="533"/>
        <end position="558"/>
    </location>
</feature>
<dbReference type="PROSITE" id="PS50157">
    <property type="entry name" value="ZINC_FINGER_C2H2_2"/>
    <property type="match status" value="1"/>
</dbReference>
<dbReference type="Pfam" id="PF00022">
    <property type="entry name" value="Actin"/>
    <property type="match status" value="2"/>
</dbReference>
<keyword evidence="1" id="KW-0862">Zinc</keyword>
<sequence length="1133" mass="125406">MVRSSSAPKREDVPMKFTTFHVPPVINTKNVSSTYLRGESQTIWARNAAANAQRKRTADEAFTGKEKAVSSDVSPVRLFVSCRFFDVEQGTPVGSKTVVIHPGSRWLKIGMASDVFPVSIPNVIARKRRTGPTPEPIFHNGIIQPASIRGVILDGAEDDPFVERTVAIRTSLLARMKFYKLQVLGTGSSNAAGFNANFKPTAIADHNDPYRVEWLGTPANPIGNEEIFIGNKALSFGDPAACSFTVKWPMRGNSLNTRDYDSVQEIISDIETIWSEALDQELKIPRSRYKANYFDRFYVRELVNVLLVQMGFSQLCVQQESLCAAFGAGLSTACVVDIGAVKTSIACVDEGQVVPDTRITLDMGGDDITEYLFYLLKTIKWPYRECQLNRIYDWHLMTRLKKMACSLAETDVALNLYDFDVRRPGLITERYTVQVYDEPVLAAMCIFEPRIIDFDAKRARQRVLWTRENVEDVPDFSSDQMTQAMLISTQHLLPTAETANKAQVPQVDGAHDGDGDTEMEGQAQRGDAELAAEEPKPSEPGPEEGKGSDEEKREKPEGRSASPAQPRSESRAASVEIVESKGKARGRAEATGAIDVRWEASKLPLDVAIFNSARAAGGVDRIKKFLQVVVIVGGTSMMPGMVHALESRLQAIAFPLVPGMEKVQVVPSPKDIDPRVLSWKGAAVLAKLEAVNEMWISGRDWGTAGANAVHVVNRDRRGTVDPWEESVATGVLPAAAEAVAAVARSKGGMLWPVAGGWRICRRALRPRIEMLAPSLVLNDVANLARLAARPLELERLRPKSEDAAYMANHLQYPYDEYDRRQQYDDLYRPMMRQYDYVDPAWRRPSTEQYEVPYSLPVDSPMQSLPSSSSNSTGIPASPQPAGLVAVDPPDPAPAPSGTNPGQRTYAFVSLAGSTIRKRPRRRYDEIERLYSCSFEDCTKAYGTLNHLNAHVTMQKHGPKRNPSEFKELRKLWRNQKKAEQQMASRRKRRAGDDEPGRLARTASATYSSPGYTDDSDDGTPQPVDPQYPVEPMWAQSVPQEVRYEHPLQYPHHMGAVIPADDVLDRIPPTATLLQSLPPTHPSQQFSGSMHHPIPAYAAMPISTGPPLLRRASDQGYDYHRGPAGPGPAGTYSR</sequence>
<accession>A0A5N5QSZ2</accession>
<feature type="compositionally biased region" description="Basic and acidic residues" evidence="3">
    <location>
        <begin position="1110"/>
        <end position="1120"/>
    </location>
</feature>
<feature type="compositionally biased region" description="Low complexity" evidence="3">
    <location>
        <begin position="859"/>
        <end position="876"/>
    </location>
</feature>
<feature type="region of interest" description="Disordered" evidence="3">
    <location>
        <begin position="853"/>
        <end position="905"/>
    </location>
</feature>
<keyword evidence="1" id="KW-0479">Metal-binding</keyword>
<evidence type="ECO:0000313" key="6">
    <source>
        <dbReference type="Proteomes" id="UP000383932"/>
    </source>
</evidence>
<feature type="domain" description="C2H2-type" evidence="4">
    <location>
        <begin position="930"/>
        <end position="961"/>
    </location>
</feature>
<evidence type="ECO:0000313" key="5">
    <source>
        <dbReference type="EMBL" id="KAB5594759.1"/>
    </source>
</evidence>
<dbReference type="GO" id="GO:0008270">
    <property type="term" value="F:zinc ion binding"/>
    <property type="evidence" value="ECO:0007669"/>
    <property type="project" value="UniProtKB-KW"/>
</dbReference>
<dbReference type="GO" id="GO:0006355">
    <property type="term" value="P:regulation of DNA-templated transcription"/>
    <property type="evidence" value="ECO:0007669"/>
    <property type="project" value="InterPro"/>
</dbReference>
<organism evidence="5 6">
    <name type="scientific">Ceratobasidium theobromae</name>
    <dbReference type="NCBI Taxonomy" id="1582974"/>
    <lineage>
        <taxon>Eukaryota</taxon>
        <taxon>Fungi</taxon>
        <taxon>Dikarya</taxon>
        <taxon>Basidiomycota</taxon>
        <taxon>Agaricomycotina</taxon>
        <taxon>Agaricomycetes</taxon>
        <taxon>Cantharellales</taxon>
        <taxon>Ceratobasidiaceae</taxon>
        <taxon>Ceratobasidium</taxon>
    </lineage>
</organism>
<dbReference type="InterPro" id="IPR043129">
    <property type="entry name" value="ATPase_NBD"/>
</dbReference>
<feature type="compositionally biased region" description="Basic and acidic residues" evidence="3">
    <location>
        <begin position="578"/>
        <end position="588"/>
    </location>
</feature>
<keyword evidence="1" id="KW-0863">Zinc-finger</keyword>
<dbReference type="SUPFAM" id="SSF53067">
    <property type="entry name" value="Actin-like ATPase domain"/>
    <property type="match status" value="2"/>
</dbReference>
<dbReference type="PANTHER" id="PTHR36167">
    <property type="entry name" value="C2H2 FINGER DOMAIN TRANSCRIPTION FACTOR (EUROFUNG)-RELATED"/>
    <property type="match status" value="1"/>
</dbReference>